<dbReference type="Gene3D" id="2.40.10.350">
    <property type="entry name" value="Rod shape-determining protein MreC, domain 2"/>
    <property type="match status" value="1"/>
</dbReference>
<evidence type="ECO:0000256" key="3">
    <source>
        <dbReference type="ARBA" id="ARBA00022960"/>
    </source>
</evidence>
<keyword evidence="7" id="KW-0812">Transmembrane</keyword>
<name>V7I3Z0_9CLOT</name>
<keyword evidence="7" id="KW-0472">Membrane</keyword>
<feature type="coiled-coil region" evidence="6">
    <location>
        <begin position="71"/>
        <end position="108"/>
    </location>
</feature>
<dbReference type="OrthoDB" id="9792313at2"/>
<sequence>MNRIIALFRNRLASRVISASAILLILMGTTVYRDHKTLIESGAGAALGPVQMVMYSANKRLETLIDFFLRYEEIMAENAQLSQENNELAAKLREYEMMKSENESLKAMFSFKDRRSEYDYLGVNIINVTGSGIITAYTIDRGSGDGIRKGMAVMSPDGIVGQVTEVSGTFSIIETISSENISIHVKVVETSENSGILQGQRGAGNEQLAKVTYLPADSLVKAGDSIVTSGLGGFYPPDIYVGEVVSVAEDKGKLMMTAVVKPSVDFSRAERLYVVVPKTSGEVEY</sequence>
<dbReference type="EMBL" id="AXUN02000169">
    <property type="protein sequence ID" value="ETA80965.1"/>
    <property type="molecule type" value="Genomic_DNA"/>
</dbReference>
<dbReference type="InterPro" id="IPR055342">
    <property type="entry name" value="MreC_beta-barrel_core"/>
</dbReference>
<dbReference type="Pfam" id="PF04085">
    <property type="entry name" value="MreC"/>
    <property type="match status" value="1"/>
</dbReference>
<evidence type="ECO:0000256" key="5">
    <source>
        <dbReference type="PIRNR" id="PIRNR038471"/>
    </source>
</evidence>
<evidence type="ECO:0000256" key="2">
    <source>
        <dbReference type="ARBA" id="ARBA00013855"/>
    </source>
</evidence>
<evidence type="ECO:0000313" key="10">
    <source>
        <dbReference type="Proteomes" id="UP000017747"/>
    </source>
</evidence>
<comment type="caution">
    <text evidence="9">The sequence shown here is derived from an EMBL/GenBank/DDBJ whole genome shotgun (WGS) entry which is preliminary data.</text>
</comment>
<evidence type="ECO:0000256" key="6">
    <source>
        <dbReference type="SAM" id="Coils"/>
    </source>
</evidence>
<gene>
    <name evidence="9" type="ORF">T472_0209010</name>
</gene>
<dbReference type="AlphaFoldDB" id="V7I3Z0"/>
<feature type="transmembrane region" description="Helical" evidence="7">
    <location>
        <begin position="12"/>
        <end position="32"/>
    </location>
</feature>
<keyword evidence="7" id="KW-1133">Transmembrane helix</keyword>
<dbReference type="Gene3D" id="2.40.10.340">
    <property type="entry name" value="Rod shape-determining protein MreC, domain 1"/>
    <property type="match status" value="1"/>
</dbReference>
<evidence type="ECO:0000259" key="8">
    <source>
        <dbReference type="Pfam" id="PF04085"/>
    </source>
</evidence>
<dbReference type="PANTHER" id="PTHR34138:SF1">
    <property type="entry name" value="CELL SHAPE-DETERMINING PROTEIN MREC"/>
    <property type="match status" value="1"/>
</dbReference>
<dbReference type="eggNOG" id="COG1792">
    <property type="taxonomic scope" value="Bacteria"/>
</dbReference>
<dbReference type="InterPro" id="IPR042175">
    <property type="entry name" value="Cell/Rod_MreC_2"/>
</dbReference>
<evidence type="ECO:0000256" key="7">
    <source>
        <dbReference type="SAM" id="Phobius"/>
    </source>
</evidence>
<organism evidence="9 10">
    <name type="scientific">Youngiibacter fragilis 232.1</name>
    <dbReference type="NCBI Taxonomy" id="994573"/>
    <lineage>
        <taxon>Bacteria</taxon>
        <taxon>Bacillati</taxon>
        <taxon>Bacillota</taxon>
        <taxon>Clostridia</taxon>
        <taxon>Eubacteriales</taxon>
        <taxon>Clostridiaceae</taxon>
        <taxon>Youngiibacter</taxon>
    </lineage>
</organism>
<protein>
    <recommendedName>
        <fullName evidence="2 5">Cell shape-determining protein MreC</fullName>
    </recommendedName>
    <alternativeName>
        <fullName evidence="4 5">Cell shape protein MreC</fullName>
    </alternativeName>
</protein>
<dbReference type="STRING" id="994573.T472_0209010"/>
<dbReference type="PIRSF" id="PIRSF038471">
    <property type="entry name" value="MreC"/>
    <property type="match status" value="1"/>
</dbReference>
<dbReference type="PANTHER" id="PTHR34138">
    <property type="entry name" value="CELL SHAPE-DETERMINING PROTEIN MREC"/>
    <property type="match status" value="1"/>
</dbReference>
<dbReference type="InterPro" id="IPR042177">
    <property type="entry name" value="Cell/Rod_1"/>
</dbReference>
<comment type="function">
    <text evidence="5">Involved in formation and maintenance of cell shape.</text>
</comment>
<dbReference type="RefSeq" id="WP_023388647.1">
    <property type="nucleotide sequence ID" value="NZ_AXUN02000169.1"/>
</dbReference>
<dbReference type="GO" id="GO:0005886">
    <property type="term" value="C:plasma membrane"/>
    <property type="evidence" value="ECO:0007669"/>
    <property type="project" value="TreeGrafter"/>
</dbReference>
<keyword evidence="3 5" id="KW-0133">Cell shape</keyword>
<dbReference type="GO" id="GO:0008360">
    <property type="term" value="P:regulation of cell shape"/>
    <property type="evidence" value="ECO:0007669"/>
    <property type="project" value="UniProtKB-KW"/>
</dbReference>
<keyword evidence="6" id="KW-0175">Coiled coil</keyword>
<dbReference type="InterPro" id="IPR007221">
    <property type="entry name" value="MreC"/>
</dbReference>
<evidence type="ECO:0000313" key="9">
    <source>
        <dbReference type="EMBL" id="ETA80965.1"/>
    </source>
</evidence>
<evidence type="ECO:0000256" key="4">
    <source>
        <dbReference type="ARBA" id="ARBA00032089"/>
    </source>
</evidence>
<evidence type="ECO:0000256" key="1">
    <source>
        <dbReference type="ARBA" id="ARBA00009369"/>
    </source>
</evidence>
<keyword evidence="10" id="KW-1185">Reference proteome</keyword>
<reference evidence="9" key="1">
    <citation type="journal article" date="2014" name="Genome Announc.">
        <title>Genome Sequence of Youngiibacter fragilis, the Type Strain of the Genus Youngiibacter.</title>
        <authorList>
            <person name="Wawrik C.B."/>
            <person name="Callaghan A.V."/>
            <person name="Stamps B.W."/>
            <person name="Wawrik B."/>
        </authorList>
    </citation>
    <scope>NUCLEOTIDE SEQUENCE [LARGE SCALE GENOMIC DNA]</scope>
    <source>
        <strain evidence="9">232.1</strain>
    </source>
</reference>
<accession>V7I3Z0</accession>
<feature type="domain" description="Rod shape-determining protein MreC beta-barrel core" evidence="8">
    <location>
        <begin position="125"/>
        <end position="275"/>
    </location>
</feature>
<comment type="similarity">
    <text evidence="1 5">Belongs to the MreC family.</text>
</comment>
<proteinExistence type="inferred from homology"/>
<dbReference type="Proteomes" id="UP000017747">
    <property type="component" value="Unassembled WGS sequence"/>
</dbReference>
<dbReference type="NCBIfam" id="TIGR00219">
    <property type="entry name" value="mreC"/>
    <property type="match status" value="1"/>
</dbReference>